<comment type="subcellular location">
    <subcellularLocation>
        <location evidence="4">Endoplasmic reticulum membrane</location>
        <topology evidence="4">Peripheral membrane protein</topology>
    </subcellularLocation>
    <subcellularLocation>
        <location evidence="3">Microsome membrane</location>
        <topology evidence="3">Peripheral membrane protein</topology>
    </subcellularLocation>
</comment>
<keyword evidence="17" id="KW-1185">Reference proteome</keyword>
<feature type="coiled-coil region" evidence="15">
    <location>
        <begin position="1804"/>
        <end position="1856"/>
    </location>
</feature>
<dbReference type="InterPro" id="IPR002403">
    <property type="entry name" value="Cyt_P450_E_grp-IV"/>
</dbReference>
<keyword evidence="9" id="KW-0492">Microsome</keyword>
<dbReference type="Pfam" id="PF00067">
    <property type="entry name" value="p450"/>
    <property type="match status" value="2"/>
</dbReference>
<dbReference type="Gene3D" id="1.10.630.10">
    <property type="entry name" value="Cytochrome P450"/>
    <property type="match status" value="2"/>
</dbReference>
<dbReference type="InterPro" id="IPR036396">
    <property type="entry name" value="Cyt_P450_sf"/>
</dbReference>
<feature type="coiled-coil region" evidence="15">
    <location>
        <begin position="162"/>
        <end position="208"/>
    </location>
</feature>
<dbReference type="InterPro" id="IPR017972">
    <property type="entry name" value="Cyt_P450_CS"/>
</dbReference>
<keyword evidence="8" id="KW-0256">Endoplasmic reticulum</keyword>
<evidence type="ECO:0000256" key="9">
    <source>
        <dbReference type="ARBA" id="ARBA00022848"/>
    </source>
</evidence>
<evidence type="ECO:0000256" key="3">
    <source>
        <dbReference type="ARBA" id="ARBA00004174"/>
    </source>
</evidence>
<proteinExistence type="inferred from homology"/>
<keyword evidence="15" id="KW-0175">Coiled coil</keyword>
<evidence type="ECO:0000256" key="6">
    <source>
        <dbReference type="ARBA" id="ARBA00022617"/>
    </source>
</evidence>
<keyword evidence="6 14" id="KW-0349">Heme</keyword>
<evidence type="ECO:0000256" key="1">
    <source>
        <dbReference type="ARBA" id="ARBA00001971"/>
    </source>
</evidence>
<evidence type="ECO:0000256" key="15">
    <source>
        <dbReference type="SAM" id="Coils"/>
    </source>
</evidence>
<evidence type="ECO:0000256" key="5">
    <source>
        <dbReference type="ARBA" id="ARBA00010617"/>
    </source>
</evidence>
<dbReference type="Gene3D" id="1.10.287.1490">
    <property type="match status" value="3"/>
</dbReference>
<reference evidence="16 17" key="1">
    <citation type="submission" date="2015-09" db="EMBL/GenBank/DDBJ databases">
        <title>Trachymyrmex zeteki WGS genome.</title>
        <authorList>
            <person name="Nygaard S."/>
            <person name="Hu H."/>
            <person name="Boomsma J."/>
            <person name="Zhang G."/>
        </authorList>
    </citation>
    <scope>NUCLEOTIDE SEQUENCE [LARGE SCALE GENOMIC DNA]</scope>
    <source>
        <strain evidence="16">Tzet28-1</strain>
        <tissue evidence="16">Whole body</tissue>
    </source>
</reference>
<dbReference type="InterPro" id="IPR050476">
    <property type="entry name" value="Insect_CytP450_Detox"/>
</dbReference>
<evidence type="ECO:0000256" key="10">
    <source>
        <dbReference type="ARBA" id="ARBA00023002"/>
    </source>
</evidence>
<dbReference type="Proteomes" id="UP000075809">
    <property type="component" value="Unassembled WGS sequence"/>
</dbReference>
<keyword evidence="11 14" id="KW-0408">Iron</keyword>
<protein>
    <submittedName>
        <fullName evidence="16">Cytochrome P450 6B3</fullName>
    </submittedName>
</protein>
<keyword evidence="13" id="KW-0472">Membrane</keyword>
<dbReference type="SUPFAM" id="SSF48264">
    <property type="entry name" value="Cytochrome P450"/>
    <property type="match status" value="1"/>
</dbReference>
<keyword evidence="10" id="KW-0560">Oxidoreductase</keyword>
<evidence type="ECO:0000313" key="17">
    <source>
        <dbReference type="Proteomes" id="UP000075809"/>
    </source>
</evidence>
<dbReference type="GO" id="GO:0005789">
    <property type="term" value="C:endoplasmic reticulum membrane"/>
    <property type="evidence" value="ECO:0007669"/>
    <property type="project" value="UniProtKB-SubCell"/>
</dbReference>
<dbReference type="InterPro" id="IPR001128">
    <property type="entry name" value="Cyt_P450"/>
</dbReference>
<dbReference type="PRINTS" id="PR00465">
    <property type="entry name" value="EP450IV"/>
</dbReference>
<sequence length="2309" mass="267450">MDDRYIPLFCSCGCHAPRPIKPIELPPHEPCCCCDYNPFSDNSKESEIYDLPFALRKLTVMKCQMKKWRMERLQLESENRSLKQALRSFGVKPDGVLGPDPLLVHYREENERLQNANEELAEKVRNLEESLAERDCCDDPCEKVKYVREKIAALRDRFAAEKKQMRDTISHLKLKLVEAEEDTSCAALNRLRAKLRELMKDGQKADQQVSVVVERSMQTSVDLSKSYEDLLRTQRLQAELTQIRRSMEEVVTPVSEEIVVPLPADVEEEDIPALLSQLRNCKMLLAELKMHLDEKTAYAEALRSELDQQKASVVVPALDLDEMIITELLESLRQSELSVLDVNKLQSEIEDMRSQLYNFKTEKKELLDELKKIQSVVSEKDRQISELNNESEILKKHIERLQSECDELNIKNASLEKEFRKTQELSRVKEENNELKSEIDKLNVDLRREEEKFQVAQKELEGMRDDLHSLGAENEFLKETLENAKLETNELKEENVALKNNLDNMIKELESLRRENNNIKAKIDQLLSENKYLRDELEKRVAETDQLKSEGIAWKEGLDRLLQEMNRLKVESDKLKDESAAVKSERDNLTTERDNLKSENGLLKDDLSKTNVALDDAKKQLNKFKVENGVLTEELEKANVNNNKLLADFNTLQSEMAKLKSENRKLLQEVDDGKEELTKLLSEIETLKKEVDNMSNKLTRANNEVVDLRQESLELNNKLKEAKVINEQLKTDIHQTEVENKDIKAKMNNYRDENNRLNTKLNELKEQINLSTDEVNKLREQLDNAEDQVKFLDAQLVSLQIDKDKIQNEINALQNEISKLKLDLSTESTAKQDIQEELVALKNEMKNLILKIDEMKVQNHALKEERHALKKELLKLGEESLSLKAANAEMMNQINNLRAGISDLQSQLSKAEEDIEYWKLENYKLKMSSDKLSIENEKTKEALNVCKVEHQTLEKEITNLKNEKIKLEGEIAELKNLLEGLNLSSFAEKSAKEEALEELTKVKNEVVALREELKALKPELIKLRTENDKIRDKKENLSRQVLTLKAELENTKNEVLALRVDNNILKSKTNTLTDENNKLKTESNMLISEVDGLKLENTSLREERQKFEKEFEKLKDEDDRQKDEIKNLKSNLTAEQELSEKIRLELSTNQSENDRLRAELKKLQKNLDTLELANDKLNSEVEDLKRMSIDAQNKVNALQYHVAALLEEKEALLNELDSLRAEVSRLDKEVVLDKAAKEAIEKKVIVLNDELMKLKTELDKTRVENESLKHELNDINERHASLKNENTILRIENTKIATDLDSFKSDLTTAKNDLDKSKNQNNELKAEIDKLKEVLGDAETKIKFLEGQLVDLSNEKERLEKEMSDMKVRTVISKADDAHAQIDDLINALDAEKMDKAALKDALIQLQDELNRCRADNERLTIELAIQKERIETDNGELKKDDLMRVRTEYDKERQDLQKLMVENKELRDELRMAQNEINKLKENIKKSKGDFIEDVDDIDSFENELKKLMIEIDKAREDLRYAAEENNKLKMINDGLELELGRLKALLDEIKDYPEQVDEEVNGTKDQIQRLMTANNALKIENMELKSEWDHCQAEKKHLNDEINNLSEKIKFLQSLPPIVEAGVIKPDECGDFVKANELLKKQIEKQYDAVQRVRDYIQFVDGKIPARPAMATTLDDDFEIERWTVPSIIELLRESQKLSENIYLAEIEIQNIDRLFKLLNECKRENENYIKQLSEFGVEVTKVAGVDNGDKLAAFDPESWLKSLTLTQLAELHDKICLLTSNMVQQDSSPTVCDHSVINRGSDRLRADYDALNRRIAALQKQIAEKQIEAGWKLQELRRALRIEQANLIQMSDRMNLEKKRNLALHLTMDDSVHHNYNSDQLPTMATGMLEILCACVMILYLLYYYLTADFDYWTSRGINGPKPIPFFGNIVEFLMGKKNMGDFYKEIYDRYPKESMVGVFLRGNPVLVIKDPEYIKQVLIKDFTIFANRHSKVYEAEPMSMHLFRLDAVRWRPLRMRLSPVFTTGKLKDMFHLLLNCSDHFEKYLDEIVSKDSIVECRNMTSKFTLDVIGSCAFGLEMNALKEENNQFQRIGHVTDEFIAAQLFVFFAAGFETSSATMSHAIYELAQNQSIQEKIRKEIKEVLDSADGVISYDNIKKMNYLEKVFQETLRKYPPVMFLMRQPIKNYTFEGTKITLRKGQDVIIPIYAIQNDPNIYPDPEVFDPERFSAENIKQRNSMYYLPFGDGPRNCIGSRFAINQTKIGLIKVLMNYKIDVCEMTQIPLIHAPWSNFMFQTTHGIYVKLIKLV</sequence>
<comment type="function">
    <text evidence="2">May be involved in the metabolism of insect hormones and in the breakdown of synthetic insecticides.</text>
</comment>
<evidence type="ECO:0000256" key="7">
    <source>
        <dbReference type="ARBA" id="ARBA00022723"/>
    </source>
</evidence>
<dbReference type="PRINTS" id="PR00385">
    <property type="entry name" value="P450"/>
</dbReference>
<keyword evidence="7 14" id="KW-0479">Metal-binding</keyword>
<dbReference type="GO" id="GO:0005506">
    <property type="term" value="F:iron ion binding"/>
    <property type="evidence" value="ECO:0007669"/>
    <property type="project" value="InterPro"/>
</dbReference>
<evidence type="ECO:0000256" key="13">
    <source>
        <dbReference type="ARBA" id="ARBA00023136"/>
    </source>
</evidence>
<evidence type="ECO:0000313" key="16">
    <source>
        <dbReference type="EMBL" id="KYQ58920.1"/>
    </source>
</evidence>
<comment type="cofactor">
    <cofactor evidence="1 14">
        <name>heme</name>
        <dbReference type="ChEBI" id="CHEBI:30413"/>
    </cofactor>
</comment>
<evidence type="ECO:0000256" key="8">
    <source>
        <dbReference type="ARBA" id="ARBA00022824"/>
    </source>
</evidence>
<evidence type="ECO:0000256" key="12">
    <source>
        <dbReference type="ARBA" id="ARBA00023033"/>
    </source>
</evidence>
<accession>A0A151XF57</accession>
<dbReference type="EMBL" id="KQ982215">
    <property type="protein sequence ID" value="KYQ58920.1"/>
    <property type="molecule type" value="Genomic_DNA"/>
</dbReference>
<evidence type="ECO:0000256" key="14">
    <source>
        <dbReference type="PIRSR" id="PIRSR602403-1"/>
    </source>
</evidence>
<feature type="coiled-coil region" evidence="15">
    <location>
        <begin position="342"/>
        <end position="1526"/>
    </location>
</feature>
<dbReference type="PANTHER" id="PTHR24292:SF100">
    <property type="entry name" value="CYTOCHROME P450 6A16, ISOFORM B-RELATED"/>
    <property type="match status" value="1"/>
</dbReference>
<keyword evidence="12" id="KW-0503">Monooxygenase</keyword>
<gene>
    <name evidence="16" type="ORF">ALC60_02076</name>
</gene>
<organism evidence="16 17">
    <name type="scientific">Mycetomoellerius zeteki</name>
    <dbReference type="NCBI Taxonomy" id="64791"/>
    <lineage>
        <taxon>Eukaryota</taxon>
        <taxon>Metazoa</taxon>
        <taxon>Ecdysozoa</taxon>
        <taxon>Arthropoda</taxon>
        <taxon>Hexapoda</taxon>
        <taxon>Insecta</taxon>
        <taxon>Pterygota</taxon>
        <taxon>Neoptera</taxon>
        <taxon>Endopterygota</taxon>
        <taxon>Hymenoptera</taxon>
        <taxon>Apocrita</taxon>
        <taxon>Aculeata</taxon>
        <taxon>Formicoidea</taxon>
        <taxon>Formicidae</taxon>
        <taxon>Myrmicinae</taxon>
        <taxon>Mycetomoellerius</taxon>
    </lineage>
</organism>
<dbReference type="CDD" id="cd11056">
    <property type="entry name" value="CYP6-like"/>
    <property type="match status" value="1"/>
</dbReference>
<comment type="similarity">
    <text evidence="5">Belongs to the cytochrome P450 family.</text>
</comment>
<dbReference type="STRING" id="64791.A0A151XF57"/>
<dbReference type="GO" id="GO:0004497">
    <property type="term" value="F:monooxygenase activity"/>
    <property type="evidence" value="ECO:0007669"/>
    <property type="project" value="UniProtKB-KW"/>
</dbReference>
<feature type="coiled-coil region" evidence="15">
    <location>
        <begin position="1569"/>
        <end position="1617"/>
    </location>
</feature>
<feature type="coiled-coil region" evidence="15">
    <location>
        <begin position="65"/>
        <end position="133"/>
    </location>
</feature>
<dbReference type="SUPFAM" id="SSF57997">
    <property type="entry name" value="Tropomyosin"/>
    <property type="match status" value="1"/>
</dbReference>
<dbReference type="GO" id="GO:0020037">
    <property type="term" value="F:heme binding"/>
    <property type="evidence" value="ECO:0007669"/>
    <property type="project" value="InterPro"/>
</dbReference>
<evidence type="ECO:0000256" key="11">
    <source>
        <dbReference type="ARBA" id="ARBA00023004"/>
    </source>
</evidence>
<feature type="binding site" description="axial binding residue" evidence="14">
    <location>
        <position position="2252"/>
    </location>
    <ligand>
        <name>heme</name>
        <dbReference type="ChEBI" id="CHEBI:30413"/>
    </ligand>
    <ligandPart>
        <name>Fe</name>
        <dbReference type="ChEBI" id="CHEBI:18248"/>
    </ligandPart>
</feature>
<dbReference type="GO" id="GO:0016705">
    <property type="term" value="F:oxidoreductase activity, acting on paired donors, with incorporation or reduction of molecular oxygen"/>
    <property type="evidence" value="ECO:0007669"/>
    <property type="project" value="InterPro"/>
</dbReference>
<evidence type="ECO:0000256" key="2">
    <source>
        <dbReference type="ARBA" id="ARBA00003690"/>
    </source>
</evidence>
<dbReference type="PROSITE" id="PS00086">
    <property type="entry name" value="CYTOCHROME_P450"/>
    <property type="match status" value="1"/>
</dbReference>
<evidence type="ECO:0000256" key="4">
    <source>
        <dbReference type="ARBA" id="ARBA00004406"/>
    </source>
</evidence>
<dbReference type="PANTHER" id="PTHR24292">
    <property type="entry name" value="CYTOCHROME P450"/>
    <property type="match status" value="1"/>
</dbReference>
<name>A0A151XF57_9HYME</name>